<sequence>MLIGAAVGAGFVAFESAGYAFNIGMMYGDQAMISNIFTRGWMAVGTHIAWSSIAGAALFPVKGQEPLKKEHLTNERFIKLRVVAIILHAVWDMPLYFLHEFLFIGLIVVAWMFIFTFIHAGLKQISRLNQKVETEEAIVPDYLSS</sequence>
<keyword evidence="2" id="KW-0645">Protease</keyword>
<evidence type="ECO:0000256" key="1">
    <source>
        <dbReference type="SAM" id="Phobius"/>
    </source>
</evidence>
<reference evidence="2 3" key="1">
    <citation type="submission" date="2019-07" db="EMBL/GenBank/DDBJ databases">
        <authorList>
            <person name="Li J."/>
        </authorList>
    </citation>
    <scope>NUCLEOTIDE SEQUENCE [LARGE SCALE GENOMIC DNA]</scope>
    <source>
        <strain evidence="2 3">TKL69</strain>
    </source>
</reference>
<dbReference type="PANTHER" id="PTHR36844">
    <property type="entry name" value="PROTEASE PRSW"/>
    <property type="match status" value="1"/>
</dbReference>
<dbReference type="KEGG" id="aqt:FN924_15850"/>
<dbReference type="Pfam" id="PF13367">
    <property type="entry name" value="PrsW-protease"/>
    <property type="match status" value="1"/>
</dbReference>
<dbReference type="PANTHER" id="PTHR36844:SF1">
    <property type="entry name" value="PROTEASE PRSW"/>
    <property type="match status" value="1"/>
</dbReference>
<keyword evidence="2" id="KW-0378">Hydrolase</keyword>
<dbReference type="GO" id="GO:0006508">
    <property type="term" value="P:proteolysis"/>
    <property type="evidence" value="ECO:0007669"/>
    <property type="project" value="UniProtKB-KW"/>
</dbReference>
<keyword evidence="1" id="KW-0812">Transmembrane</keyword>
<accession>A0A516KJF1</accession>
<keyword evidence="1" id="KW-1133">Transmembrane helix</keyword>
<organism evidence="2 3">
    <name type="scientific">Radiobacillus deserti</name>
    <dbReference type="NCBI Taxonomy" id="2594883"/>
    <lineage>
        <taxon>Bacteria</taxon>
        <taxon>Bacillati</taxon>
        <taxon>Bacillota</taxon>
        <taxon>Bacilli</taxon>
        <taxon>Bacillales</taxon>
        <taxon>Bacillaceae</taxon>
        <taxon>Radiobacillus</taxon>
    </lineage>
</organism>
<evidence type="ECO:0000313" key="2">
    <source>
        <dbReference type="EMBL" id="QDP41515.1"/>
    </source>
</evidence>
<keyword evidence="1" id="KW-0472">Membrane</keyword>
<dbReference type="EMBL" id="CP041666">
    <property type="protein sequence ID" value="QDP41515.1"/>
    <property type="molecule type" value="Genomic_DNA"/>
</dbReference>
<protein>
    <submittedName>
        <fullName evidence="2">PrsW family intramembrane metalloprotease</fullName>
    </submittedName>
</protein>
<dbReference type="InterPro" id="IPR026898">
    <property type="entry name" value="PrsW"/>
</dbReference>
<evidence type="ECO:0000313" key="3">
    <source>
        <dbReference type="Proteomes" id="UP000315215"/>
    </source>
</evidence>
<keyword evidence="2" id="KW-0482">Metalloprotease</keyword>
<proteinExistence type="predicted"/>
<dbReference type="AlphaFoldDB" id="A0A516KJF1"/>
<dbReference type="Proteomes" id="UP000315215">
    <property type="component" value="Chromosome"/>
</dbReference>
<gene>
    <name evidence="2" type="ORF">FN924_15850</name>
</gene>
<name>A0A516KJF1_9BACI</name>
<keyword evidence="3" id="KW-1185">Reference proteome</keyword>
<dbReference type="GO" id="GO:0008237">
    <property type="term" value="F:metallopeptidase activity"/>
    <property type="evidence" value="ECO:0007669"/>
    <property type="project" value="UniProtKB-KW"/>
</dbReference>
<feature type="transmembrane region" description="Helical" evidence="1">
    <location>
        <begin position="36"/>
        <end position="59"/>
    </location>
</feature>
<feature type="transmembrane region" description="Helical" evidence="1">
    <location>
        <begin position="103"/>
        <end position="122"/>
    </location>
</feature>
<dbReference type="OrthoDB" id="153483at2"/>